<evidence type="ECO:0000256" key="2">
    <source>
        <dbReference type="ARBA" id="ARBA00004651"/>
    </source>
</evidence>
<accession>A0A1H4A293</accession>
<dbReference type="AlphaFoldDB" id="A0A1H4A293"/>
<keyword evidence="10" id="KW-0067">ATP-binding</keyword>
<gene>
    <name evidence="16" type="ORF">SAMN02745729_102236</name>
</gene>
<evidence type="ECO:0000256" key="6">
    <source>
        <dbReference type="ARBA" id="ARBA00022679"/>
    </source>
</evidence>
<dbReference type="EMBL" id="FNRJ01000002">
    <property type="protein sequence ID" value="SEA29632.1"/>
    <property type="molecule type" value="Genomic_DNA"/>
</dbReference>
<dbReference type="STRING" id="1122198.SAMN02745729_102236"/>
<evidence type="ECO:0000256" key="11">
    <source>
        <dbReference type="ARBA" id="ARBA00022989"/>
    </source>
</evidence>
<name>A0A1H4A293_9GAMM</name>
<dbReference type="GO" id="GO:0005886">
    <property type="term" value="C:plasma membrane"/>
    <property type="evidence" value="ECO:0007669"/>
    <property type="project" value="UniProtKB-SubCell"/>
</dbReference>
<keyword evidence="8" id="KW-0547">Nucleotide-binding</keyword>
<keyword evidence="9 16" id="KW-0418">Kinase</keyword>
<dbReference type="InterPro" id="IPR005467">
    <property type="entry name" value="His_kinase_dom"/>
</dbReference>
<keyword evidence="5" id="KW-0597">Phosphoprotein</keyword>
<evidence type="ECO:0000256" key="7">
    <source>
        <dbReference type="ARBA" id="ARBA00022692"/>
    </source>
</evidence>
<dbReference type="SUPFAM" id="SSF55874">
    <property type="entry name" value="ATPase domain of HSP90 chaperone/DNA topoisomerase II/histidine kinase"/>
    <property type="match status" value="1"/>
</dbReference>
<dbReference type="InterPro" id="IPR050482">
    <property type="entry name" value="Sensor_HK_TwoCompSys"/>
</dbReference>
<proteinExistence type="predicted"/>
<evidence type="ECO:0000259" key="15">
    <source>
        <dbReference type="PROSITE" id="PS50109"/>
    </source>
</evidence>
<dbReference type="PANTHER" id="PTHR24421:SF10">
    <property type="entry name" value="NITRATE_NITRITE SENSOR PROTEIN NARQ"/>
    <property type="match status" value="1"/>
</dbReference>
<dbReference type="Proteomes" id="UP000242469">
    <property type="component" value="Unassembled WGS sequence"/>
</dbReference>
<dbReference type="Pfam" id="PF17200">
    <property type="entry name" value="sCache_2"/>
    <property type="match status" value="1"/>
</dbReference>
<comment type="catalytic activity">
    <reaction evidence="1">
        <text>ATP + protein L-histidine = ADP + protein N-phospho-L-histidine.</text>
        <dbReference type="EC" id="2.7.13.3"/>
    </reaction>
</comment>
<dbReference type="InterPro" id="IPR011712">
    <property type="entry name" value="Sig_transdc_His_kin_sub3_dim/P"/>
</dbReference>
<evidence type="ECO:0000256" key="9">
    <source>
        <dbReference type="ARBA" id="ARBA00022777"/>
    </source>
</evidence>
<evidence type="ECO:0000256" key="10">
    <source>
        <dbReference type="ARBA" id="ARBA00022840"/>
    </source>
</evidence>
<evidence type="ECO:0000256" key="8">
    <source>
        <dbReference type="ARBA" id="ARBA00022741"/>
    </source>
</evidence>
<feature type="domain" description="Histidine kinase" evidence="15">
    <location>
        <begin position="255"/>
        <end position="451"/>
    </location>
</feature>
<reference evidence="17" key="1">
    <citation type="submission" date="2016-10" db="EMBL/GenBank/DDBJ databases">
        <authorList>
            <person name="Varghese N."/>
            <person name="Submissions S."/>
        </authorList>
    </citation>
    <scope>NUCLEOTIDE SEQUENCE [LARGE SCALE GENOMIC DNA]</scope>
    <source>
        <strain evidence="17">DSM 11526</strain>
    </source>
</reference>
<dbReference type="SMART" id="SM01049">
    <property type="entry name" value="Cache_2"/>
    <property type="match status" value="1"/>
</dbReference>
<feature type="transmembrane region" description="Helical" evidence="14">
    <location>
        <begin position="205"/>
        <end position="228"/>
    </location>
</feature>
<keyword evidence="17" id="KW-1185">Reference proteome</keyword>
<keyword evidence="13 14" id="KW-0472">Membrane</keyword>
<evidence type="ECO:0000256" key="5">
    <source>
        <dbReference type="ARBA" id="ARBA00022553"/>
    </source>
</evidence>
<dbReference type="InterPro" id="IPR017171">
    <property type="entry name" value="Sig_transdc_His_kinase_MctS"/>
</dbReference>
<dbReference type="RefSeq" id="WP_091823563.1">
    <property type="nucleotide sequence ID" value="NZ_FNRJ01000002.1"/>
</dbReference>
<evidence type="ECO:0000256" key="3">
    <source>
        <dbReference type="ARBA" id="ARBA00012438"/>
    </source>
</evidence>
<dbReference type="GO" id="GO:0046983">
    <property type="term" value="F:protein dimerization activity"/>
    <property type="evidence" value="ECO:0007669"/>
    <property type="project" value="InterPro"/>
</dbReference>
<evidence type="ECO:0000256" key="4">
    <source>
        <dbReference type="ARBA" id="ARBA00022475"/>
    </source>
</evidence>
<dbReference type="Gene3D" id="3.30.450.20">
    <property type="entry name" value="PAS domain"/>
    <property type="match status" value="1"/>
</dbReference>
<dbReference type="OrthoDB" id="9797605at2"/>
<dbReference type="PIRSF" id="PIRSF037314">
    <property type="entry name" value="STHK_MctS"/>
    <property type="match status" value="1"/>
</dbReference>
<dbReference type="Gene3D" id="1.20.5.1930">
    <property type="match status" value="1"/>
</dbReference>
<dbReference type="CDD" id="cd16917">
    <property type="entry name" value="HATPase_UhpB-NarQ-NarX-like"/>
    <property type="match status" value="1"/>
</dbReference>
<keyword evidence="7 14" id="KW-0812">Transmembrane</keyword>
<dbReference type="PROSITE" id="PS50109">
    <property type="entry name" value="HIS_KIN"/>
    <property type="match status" value="1"/>
</dbReference>
<evidence type="ECO:0000256" key="12">
    <source>
        <dbReference type="ARBA" id="ARBA00023012"/>
    </source>
</evidence>
<dbReference type="InterPro" id="IPR036890">
    <property type="entry name" value="HATPase_C_sf"/>
</dbReference>
<keyword evidence="11 14" id="KW-1133">Transmembrane helix</keyword>
<dbReference type="Gene3D" id="3.30.565.10">
    <property type="entry name" value="Histidine kinase-like ATPase, C-terminal domain"/>
    <property type="match status" value="1"/>
</dbReference>
<dbReference type="InterPro" id="IPR033480">
    <property type="entry name" value="sCache_2"/>
</dbReference>
<evidence type="ECO:0000256" key="13">
    <source>
        <dbReference type="ARBA" id="ARBA00023136"/>
    </source>
</evidence>
<dbReference type="GO" id="GO:0005524">
    <property type="term" value="F:ATP binding"/>
    <property type="evidence" value="ECO:0007669"/>
    <property type="project" value="UniProtKB-KW"/>
</dbReference>
<dbReference type="EC" id="2.7.13.3" evidence="3"/>
<dbReference type="PANTHER" id="PTHR24421">
    <property type="entry name" value="NITRATE/NITRITE SENSOR PROTEIN NARX-RELATED"/>
    <property type="match status" value="1"/>
</dbReference>
<evidence type="ECO:0000313" key="17">
    <source>
        <dbReference type="Proteomes" id="UP000242469"/>
    </source>
</evidence>
<dbReference type="Pfam" id="PF07730">
    <property type="entry name" value="HisKA_3"/>
    <property type="match status" value="1"/>
</dbReference>
<organism evidence="16 17">
    <name type="scientific">Marinobacterium iners DSM 11526</name>
    <dbReference type="NCBI Taxonomy" id="1122198"/>
    <lineage>
        <taxon>Bacteria</taxon>
        <taxon>Pseudomonadati</taxon>
        <taxon>Pseudomonadota</taxon>
        <taxon>Gammaproteobacteria</taxon>
        <taxon>Oceanospirillales</taxon>
        <taxon>Oceanospirillaceae</taxon>
        <taxon>Marinobacterium</taxon>
    </lineage>
</organism>
<evidence type="ECO:0000313" key="16">
    <source>
        <dbReference type="EMBL" id="SEA29632.1"/>
    </source>
</evidence>
<dbReference type="InterPro" id="IPR003594">
    <property type="entry name" value="HATPase_dom"/>
</dbReference>
<evidence type="ECO:0000256" key="14">
    <source>
        <dbReference type="SAM" id="Phobius"/>
    </source>
</evidence>
<keyword evidence="4" id="KW-1003">Cell membrane</keyword>
<dbReference type="GO" id="GO:0000155">
    <property type="term" value="F:phosphorelay sensor kinase activity"/>
    <property type="evidence" value="ECO:0007669"/>
    <property type="project" value="InterPro"/>
</dbReference>
<protein>
    <recommendedName>
        <fullName evidence="3">histidine kinase</fullName>
        <ecNumber evidence="3">2.7.13.3</ecNumber>
    </recommendedName>
</protein>
<sequence>MPLKIKILLLSILPMMLVTSAVAWLGMNQARQLSEEEIRLFEQHLLGSKQRELENYVSLALTSIAHIVDTAGPDDAQAKSAVKQILTDMTFGDDQDGYFFVYTLEGVNLVHPTQPELVGQDLYDMQDARGNYVIRNLLERARQGGGFHRYLWEKPSKQAREEKISYAVMLPKWNWMLGTGLYLDDISREVAKIRAEVNRNIRNTFFTVLVIMSVAVVLVVLLGVAINLHENRLADSRLRLLAHRSILANVADRRRFSRELHDGINQLMVSVLYRIELAQRKLKQGNQEGLTDLDKGYQVLNEAIQEVRRISHDLRPTLLDDLGLEAALEGLLDRFTERTGIRLDLDIRLPGGRLPEDVEITVYRLVQEGLTNVERHSGAGLLRLRLWQQSGQLWLKMQDDGCGFDPEVLERFEGIGLRNMRERVELLGGEFRLASRQGQGATLLAGLSLQQTGGER</sequence>
<dbReference type="SMART" id="SM00387">
    <property type="entry name" value="HATPase_c"/>
    <property type="match status" value="1"/>
</dbReference>
<keyword evidence="12" id="KW-0902">Two-component regulatory system</keyword>
<comment type="subcellular location">
    <subcellularLocation>
        <location evidence="2">Cell membrane</location>
        <topology evidence="2">Multi-pass membrane protein</topology>
    </subcellularLocation>
</comment>
<keyword evidence="6" id="KW-0808">Transferase</keyword>
<dbReference type="Pfam" id="PF02518">
    <property type="entry name" value="HATPase_c"/>
    <property type="match status" value="1"/>
</dbReference>
<evidence type="ECO:0000256" key="1">
    <source>
        <dbReference type="ARBA" id="ARBA00000085"/>
    </source>
</evidence>